<feature type="domain" description="HTH tetR-type" evidence="3">
    <location>
        <begin position="4"/>
        <end position="64"/>
    </location>
</feature>
<evidence type="ECO:0000313" key="5">
    <source>
        <dbReference type="Proteomes" id="UP000093795"/>
    </source>
</evidence>
<gene>
    <name evidence="4" type="ORF">A9X01_24995</name>
</gene>
<accession>A0A1A3C1M8</accession>
<dbReference type="Proteomes" id="UP000093795">
    <property type="component" value="Unassembled WGS sequence"/>
</dbReference>
<proteinExistence type="predicted"/>
<dbReference type="PANTHER" id="PTHR30055:SF209">
    <property type="entry name" value="POSSIBLE TRANSCRIPTIONAL REGULATORY PROTEIN (PROBABLY TETR-FAMILY)"/>
    <property type="match status" value="1"/>
</dbReference>
<sequence>MAKTRSSSQLVQAALALIVDNGIDRLTLSQVAARAGVSRATAYREFGGKDGLLAAVAQQEIGAMIVATLADLDREADFTSQVTSVVTAALRYLRNHHAFVYVRDHEPHWLLYAGLPIDNSRKSLVQTVAAMVAPAIPDPDQLALTPVAAAEVVVRTVLSHTLIEDSALTDREVAETVSRAIARH</sequence>
<dbReference type="GO" id="GO:0000976">
    <property type="term" value="F:transcription cis-regulatory region binding"/>
    <property type="evidence" value="ECO:0007669"/>
    <property type="project" value="TreeGrafter"/>
</dbReference>
<dbReference type="Gene3D" id="1.10.357.10">
    <property type="entry name" value="Tetracycline Repressor, domain 2"/>
    <property type="match status" value="1"/>
</dbReference>
<evidence type="ECO:0000256" key="1">
    <source>
        <dbReference type="ARBA" id="ARBA00023125"/>
    </source>
</evidence>
<dbReference type="GO" id="GO:0003700">
    <property type="term" value="F:DNA-binding transcription factor activity"/>
    <property type="evidence" value="ECO:0007669"/>
    <property type="project" value="TreeGrafter"/>
</dbReference>
<name>A0A1A3C1M8_MYCAS</name>
<dbReference type="AlphaFoldDB" id="A0A1A3C1M8"/>
<dbReference type="SUPFAM" id="SSF46689">
    <property type="entry name" value="Homeodomain-like"/>
    <property type="match status" value="1"/>
</dbReference>
<evidence type="ECO:0000256" key="2">
    <source>
        <dbReference type="PROSITE-ProRule" id="PRU00335"/>
    </source>
</evidence>
<dbReference type="InterPro" id="IPR050109">
    <property type="entry name" value="HTH-type_TetR-like_transc_reg"/>
</dbReference>
<reference evidence="4 5" key="1">
    <citation type="submission" date="2016-06" db="EMBL/GenBank/DDBJ databases">
        <authorList>
            <person name="Kjaerup R.B."/>
            <person name="Dalgaard T.S."/>
            <person name="Juul-Madsen H.R."/>
        </authorList>
    </citation>
    <scope>NUCLEOTIDE SEQUENCE [LARGE SCALE GENOMIC DNA]</scope>
    <source>
        <strain evidence="4 5">1081914.2</strain>
    </source>
</reference>
<dbReference type="InterPro" id="IPR001647">
    <property type="entry name" value="HTH_TetR"/>
</dbReference>
<evidence type="ECO:0000313" key="4">
    <source>
        <dbReference type="EMBL" id="OBI80538.1"/>
    </source>
</evidence>
<dbReference type="OrthoDB" id="3173376at2"/>
<dbReference type="InterPro" id="IPR009057">
    <property type="entry name" value="Homeodomain-like_sf"/>
</dbReference>
<dbReference type="RefSeq" id="WP_065122036.1">
    <property type="nucleotide sequence ID" value="NZ_LZKQ01000210.1"/>
</dbReference>
<dbReference type="Pfam" id="PF00440">
    <property type="entry name" value="TetR_N"/>
    <property type="match status" value="1"/>
</dbReference>
<comment type="caution">
    <text evidence="4">The sequence shown here is derived from an EMBL/GenBank/DDBJ whole genome shotgun (WGS) entry which is preliminary data.</text>
</comment>
<feature type="DNA-binding region" description="H-T-H motif" evidence="2">
    <location>
        <begin position="27"/>
        <end position="46"/>
    </location>
</feature>
<dbReference type="EMBL" id="LZKQ01000210">
    <property type="protein sequence ID" value="OBI80538.1"/>
    <property type="molecule type" value="Genomic_DNA"/>
</dbReference>
<keyword evidence="1 2" id="KW-0238">DNA-binding</keyword>
<dbReference type="PROSITE" id="PS50977">
    <property type="entry name" value="HTH_TETR_2"/>
    <property type="match status" value="1"/>
</dbReference>
<dbReference type="PANTHER" id="PTHR30055">
    <property type="entry name" value="HTH-TYPE TRANSCRIPTIONAL REGULATOR RUTR"/>
    <property type="match status" value="1"/>
</dbReference>
<dbReference type="PRINTS" id="PR00455">
    <property type="entry name" value="HTHTETR"/>
</dbReference>
<evidence type="ECO:0000259" key="3">
    <source>
        <dbReference type="PROSITE" id="PS50977"/>
    </source>
</evidence>
<protein>
    <submittedName>
        <fullName evidence="4">TetR family transcriptional regulator</fullName>
    </submittedName>
</protein>
<organism evidence="4 5">
    <name type="scientific">Mycobacterium asiaticum</name>
    <dbReference type="NCBI Taxonomy" id="1790"/>
    <lineage>
        <taxon>Bacteria</taxon>
        <taxon>Bacillati</taxon>
        <taxon>Actinomycetota</taxon>
        <taxon>Actinomycetes</taxon>
        <taxon>Mycobacteriales</taxon>
        <taxon>Mycobacteriaceae</taxon>
        <taxon>Mycobacterium</taxon>
    </lineage>
</organism>